<dbReference type="Proteomes" id="UP000094067">
    <property type="component" value="Unassembled WGS sequence"/>
</dbReference>
<dbReference type="InterPro" id="IPR010982">
    <property type="entry name" value="Lambda_DNA-bd_dom_sf"/>
</dbReference>
<dbReference type="GO" id="GO:0003677">
    <property type="term" value="F:DNA binding"/>
    <property type="evidence" value="ECO:0007669"/>
    <property type="project" value="UniProtKB-KW"/>
</dbReference>
<evidence type="ECO:0000256" key="2">
    <source>
        <dbReference type="SAM" id="Phobius"/>
    </source>
</evidence>
<dbReference type="PANTHER" id="PTHR46558:SF4">
    <property type="entry name" value="DNA-BIDING PHAGE PROTEIN"/>
    <property type="match status" value="1"/>
</dbReference>
<dbReference type="PANTHER" id="PTHR46558">
    <property type="entry name" value="TRACRIPTIONAL REGULATORY PROTEIN-RELATED-RELATED"/>
    <property type="match status" value="1"/>
</dbReference>
<dbReference type="Pfam" id="PF01381">
    <property type="entry name" value="HTH_3"/>
    <property type="match status" value="1"/>
</dbReference>
<proteinExistence type="predicted"/>
<keyword evidence="2" id="KW-1133">Transmembrane helix</keyword>
<comment type="caution">
    <text evidence="4">The sequence shown here is derived from an EMBL/GenBank/DDBJ whole genome shotgun (WGS) entry which is preliminary data.</text>
</comment>
<feature type="transmembrane region" description="Helical" evidence="2">
    <location>
        <begin position="148"/>
        <end position="166"/>
    </location>
</feature>
<dbReference type="SMART" id="SM00530">
    <property type="entry name" value="HTH_XRE"/>
    <property type="match status" value="1"/>
</dbReference>
<dbReference type="RefSeq" id="WP_081331319.1">
    <property type="nucleotide sequence ID" value="NZ_DAWDRA010000325.1"/>
</dbReference>
<reference evidence="4 5" key="1">
    <citation type="submission" date="2016-07" db="EMBL/GenBank/DDBJ databases">
        <title>Characterization of isolates of Eisenbergiella tayi derived from blood cultures, using whole genome sequencing.</title>
        <authorList>
            <person name="Burdz T."/>
            <person name="Wiebe D."/>
            <person name="Huynh C."/>
            <person name="Bernard K."/>
        </authorList>
    </citation>
    <scope>NUCLEOTIDE SEQUENCE [LARGE SCALE GENOMIC DNA]</scope>
    <source>
        <strain evidence="4 5">NML 110608</strain>
    </source>
</reference>
<dbReference type="SUPFAM" id="SSF47413">
    <property type="entry name" value="lambda repressor-like DNA-binding domains"/>
    <property type="match status" value="1"/>
</dbReference>
<dbReference type="Gene3D" id="1.10.260.40">
    <property type="entry name" value="lambda repressor-like DNA-binding domains"/>
    <property type="match status" value="1"/>
</dbReference>
<evidence type="ECO:0000256" key="1">
    <source>
        <dbReference type="ARBA" id="ARBA00023125"/>
    </source>
</evidence>
<organism evidence="4 5">
    <name type="scientific">Eisenbergiella tayi</name>
    <dbReference type="NCBI Taxonomy" id="1432052"/>
    <lineage>
        <taxon>Bacteria</taxon>
        <taxon>Bacillati</taxon>
        <taxon>Bacillota</taxon>
        <taxon>Clostridia</taxon>
        <taxon>Lachnospirales</taxon>
        <taxon>Lachnospiraceae</taxon>
        <taxon>Eisenbergiella</taxon>
    </lineage>
</organism>
<dbReference type="PROSITE" id="PS50943">
    <property type="entry name" value="HTH_CROC1"/>
    <property type="match status" value="1"/>
</dbReference>
<evidence type="ECO:0000313" key="4">
    <source>
        <dbReference type="EMBL" id="ODM03166.1"/>
    </source>
</evidence>
<sequence length="169" mass="19652">MDNQATGLFIKQLRIEKNLTQKELADRLHVTDKAVSKWERGLSLPAVDLLQPLSQALGISVVELLDAQRHQDNSIDLQKANAILEDTTRRLKKTIRRKRLALLIIFILLFITTRISGRILWNQGLLLDERSLGIQDLYYSPWDNTLSWIRFALQFLLLWITFFAALRKE</sequence>
<dbReference type="InterPro" id="IPR001387">
    <property type="entry name" value="Cro/C1-type_HTH"/>
</dbReference>
<accession>A0A1E3A4M1</accession>
<feature type="domain" description="HTH cro/C1-type" evidence="3">
    <location>
        <begin position="10"/>
        <end position="64"/>
    </location>
</feature>
<keyword evidence="2" id="KW-0812">Transmembrane</keyword>
<dbReference type="EMBL" id="MCGH01000003">
    <property type="protein sequence ID" value="ODM03166.1"/>
    <property type="molecule type" value="Genomic_DNA"/>
</dbReference>
<keyword evidence="2" id="KW-0472">Membrane</keyword>
<keyword evidence="1" id="KW-0238">DNA-binding</keyword>
<feature type="transmembrane region" description="Helical" evidence="2">
    <location>
        <begin position="100"/>
        <end position="121"/>
    </location>
</feature>
<evidence type="ECO:0000259" key="3">
    <source>
        <dbReference type="PROSITE" id="PS50943"/>
    </source>
</evidence>
<gene>
    <name evidence="4" type="ORF">BEI61_03960</name>
</gene>
<evidence type="ECO:0000313" key="5">
    <source>
        <dbReference type="Proteomes" id="UP000094067"/>
    </source>
</evidence>
<name>A0A1E3A4M1_9FIRM</name>
<dbReference type="AlphaFoldDB" id="A0A1E3A4M1"/>
<dbReference type="OrthoDB" id="9813152at2"/>
<protein>
    <submittedName>
        <fullName evidence="4">Transcriptional repressor DicA</fullName>
    </submittedName>
</protein>
<dbReference type="PATRIC" id="fig|1432052.4.peg.4386"/>
<dbReference type="CDD" id="cd00093">
    <property type="entry name" value="HTH_XRE"/>
    <property type="match status" value="1"/>
</dbReference>